<proteinExistence type="predicted"/>
<dbReference type="eggNOG" id="ENOG50344Y4">
    <property type="taxonomic scope" value="Bacteria"/>
</dbReference>
<dbReference type="RefSeq" id="WP_004098738.1">
    <property type="nucleotide sequence ID" value="NZ_AFGF01000222.1"/>
</dbReference>
<gene>
    <name evidence="1" type="ORF">ALO_18462</name>
</gene>
<organism evidence="1 2">
    <name type="scientific">Acetonema longum DSM 6540</name>
    <dbReference type="NCBI Taxonomy" id="1009370"/>
    <lineage>
        <taxon>Bacteria</taxon>
        <taxon>Bacillati</taxon>
        <taxon>Bacillota</taxon>
        <taxon>Negativicutes</taxon>
        <taxon>Acetonemataceae</taxon>
        <taxon>Acetonema</taxon>
    </lineage>
</organism>
<dbReference type="OrthoDB" id="513854at2"/>
<protein>
    <submittedName>
        <fullName evidence="1">Uncharacterized protein</fullName>
    </submittedName>
</protein>
<comment type="caution">
    <text evidence="1">The sequence shown here is derived from an EMBL/GenBank/DDBJ whole genome shotgun (WGS) entry which is preliminary data.</text>
</comment>
<dbReference type="AlphaFoldDB" id="F7NNK1"/>
<keyword evidence="2" id="KW-1185">Reference proteome</keyword>
<accession>F7NNK1</accession>
<dbReference type="EMBL" id="AFGF01000222">
    <property type="protein sequence ID" value="EGO62382.1"/>
    <property type="molecule type" value="Genomic_DNA"/>
</dbReference>
<sequence>MSVYAYILNAENDFEKSLSTPVAVEKFFNEFWLPAAEELGLKWIPTFSAGMDVTKEDVSEILDELSRLKKWAKKHQQMSQDDRTYMISRIELLEERLPQAFRRENAVMFIG</sequence>
<evidence type="ECO:0000313" key="1">
    <source>
        <dbReference type="EMBL" id="EGO62382.1"/>
    </source>
</evidence>
<name>F7NNK1_9FIRM</name>
<dbReference type="Proteomes" id="UP000003240">
    <property type="component" value="Unassembled WGS sequence"/>
</dbReference>
<reference evidence="1 2" key="1">
    <citation type="journal article" date="2011" name="EMBO J.">
        <title>Structural diversity of bacterial flagellar motors.</title>
        <authorList>
            <person name="Chen S."/>
            <person name="Beeby M."/>
            <person name="Murphy G.E."/>
            <person name="Leadbetter J.R."/>
            <person name="Hendrixson D.R."/>
            <person name="Briegel A."/>
            <person name="Li Z."/>
            <person name="Shi J."/>
            <person name="Tocheva E.I."/>
            <person name="Muller A."/>
            <person name="Dobro M.J."/>
            <person name="Jensen G.J."/>
        </authorList>
    </citation>
    <scope>NUCLEOTIDE SEQUENCE [LARGE SCALE GENOMIC DNA]</scope>
    <source>
        <strain evidence="1 2">DSM 6540</strain>
    </source>
</reference>
<evidence type="ECO:0000313" key="2">
    <source>
        <dbReference type="Proteomes" id="UP000003240"/>
    </source>
</evidence>